<evidence type="ECO:0000313" key="2">
    <source>
        <dbReference type="Proteomes" id="UP001317742"/>
    </source>
</evidence>
<reference evidence="1 2" key="1">
    <citation type="submission" date="2022-08" db="EMBL/GenBank/DDBJ databases">
        <title>Genome Sequence of the sulphate-reducing bacterium, Pseudodesulfovibrio sp. SYK.</title>
        <authorList>
            <person name="Kondo R."/>
            <person name="Kataoka T."/>
        </authorList>
    </citation>
    <scope>NUCLEOTIDE SEQUENCE [LARGE SCALE GENOMIC DNA]</scope>
    <source>
        <strain evidence="1 2">SYK</strain>
    </source>
</reference>
<dbReference type="RefSeq" id="WP_281760821.1">
    <property type="nucleotide sequence ID" value="NZ_AP026709.1"/>
</dbReference>
<accession>A0ABN6S7E9</accession>
<name>A0ABN6S7E9_9BACT</name>
<sequence>MAEYLWNGLGVVAPDAWEPAAIERDGLTLAEGGQPVCELKWNRIRGSFSFEKHIKKLTKGHKGAAISGVADEETPPAWNDALKILAESGLRSRSFIWQASGVRGIGATLYNPGTGLAALVQFFIRAESDEDRAADVLASLRDYSSGKSLPWTMFGVTARVPAEFILDTFSFQPGHYRVQYWRPKSGKMSERVPPGKGLGTQLTFERFAPASVLLRHTGLAEWIAETVKETPEIEAFVSQSSRVAWNSALKTSLLRKTLRREVYSQGRAWTTETGNAILSVCASGTVPAPEILFADICGSYALVQE</sequence>
<protein>
    <submittedName>
        <fullName evidence="1">Uncharacterized protein</fullName>
    </submittedName>
</protein>
<proteinExistence type="predicted"/>
<organism evidence="1 2">
    <name type="scientific">Pseudodesulfovibrio nedwellii</name>
    <dbReference type="NCBI Taxonomy" id="2973072"/>
    <lineage>
        <taxon>Bacteria</taxon>
        <taxon>Pseudomonadati</taxon>
        <taxon>Thermodesulfobacteriota</taxon>
        <taxon>Desulfovibrionia</taxon>
        <taxon>Desulfovibrionales</taxon>
        <taxon>Desulfovibrionaceae</taxon>
    </lineage>
</organism>
<evidence type="ECO:0000313" key="1">
    <source>
        <dbReference type="EMBL" id="BDQ38323.1"/>
    </source>
</evidence>
<dbReference type="Proteomes" id="UP001317742">
    <property type="component" value="Chromosome"/>
</dbReference>
<keyword evidence="2" id="KW-1185">Reference proteome</keyword>
<gene>
    <name evidence="1" type="ORF">SYK_26830</name>
</gene>
<dbReference type="EMBL" id="AP026709">
    <property type="protein sequence ID" value="BDQ38323.1"/>
    <property type="molecule type" value="Genomic_DNA"/>
</dbReference>